<evidence type="ECO:0000313" key="2">
    <source>
        <dbReference type="Proteomes" id="UP001255601"/>
    </source>
</evidence>
<evidence type="ECO:0000313" key="1">
    <source>
        <dbReference type="EMBL" id="MDR6100160.1"/>
    </source>
</evidence>
<dbReference type="Proteomes" id="UP001255601">
    <property type="component" value="Unassembled WGS sequence"/>
</dbReference>
<dbReference type="RefSeq" id="WP_309769294.1">
    <property type="nucleotide sequence ID" value="NZ_JAVIZC010000001.1"/>
</dbReference>
<comment type="caution">
    <text evidence="1">The sequence shown here is derived from an EMBL/GenBank/DDBJ whole genome shotgun (WGS) entry which is preliminary data.</text>
</comment>
<organism evidence="1 2">
    <name type="scientific">Agrobacterium larrymoorei</name>
    <dbReference type="NCBI Taxonomy" id="160699"/>
    <lineage>
        <taxon>Bacteria</taxon>
        <taxon>Pseudomonadati</taxon>
        <taxon>Pseudomonadota</taxon>
        <taxon>Alphaproteobacteria</taxon>
        <taxon>Hyphomicrobiales</taxon>
        <taxon>Rhizobiaceae</taxon>
        <taxon>Rhizobium/Agrobacterium group</taxon>
        <taxon>Agrobacterium</taxon>
    </lineage>
</organism>
<name>A0AAJ2BIC2_9HYPH</name>
<accession>A0AAJ2BIC2</accession>
<dbReference type="EMBL" id="JAVIZC010000001">
    <property type="protein sequence ID" value="MDR6100160.1"/>
    <property type="molecule type" value="Genomic_DNA"/>
</dbReference>
<proteinExistence type="predicted"/>
<sequence>MSKDSGVINATGRQSTAFAVRLVEIPASRAIDHYDKATGAQTGLPPRIKRLLLQLRNQRPDHEFDMLFRRSTYLFKDLHRRPFRAKAI</sequence>
<reference evidence="1" key="1">
    <citation type="submission" date="2023-08" db="EMBL/GenBank/DDBJ databases">
        <title>Functional and genomic diversity of the sorghum phyllosphere microbiome.</title>
        <authorList>
            <person name="Shade A."/>
        </authorList>
    </citation>
    <scope>NUCLEOTIDE SEQUENCE</scope>
    <source>
        <strain evidence="1">SORGH_AS_0974</strain>
    </source>
</reference>
<protein>
    <submittedName>
        <fullName evidence="1">Uncharacterized protein</fullName>
    </submittedName>
</protein>
<gene>
    <name evidence="1" type="ORF">QE369_000338</name>
</gene>
<dbReference type="AlphaFoldDB" id="A0AAJ2BIC2"/>